<dbReference type="GO" id="GO:0030170">
    <property type="term" value="F:pyridoxal phosphate binding"/>
    <property type="evidence" value="ECO:0007669"/>
    <property type="project" value="InterPro"/>
</dbReference>
<dbReference type="EMBL" id="AP023086">
    <property type="protein sequence ID" value="BCD98792.1"/>
    <property type="molecule type" value="Genomic_DNA"/>
</dbReference>
<dbReference type="SUPFAM" id="SSF141673">
    <property type="entry name" value="MOSC N-terminal domain-like"/>
    <property type="match status" value="1"/>
</dbReference>
<keyword evidence="3" id="KW-1185">Reference proteome</keyword>
<evidence type="ECO:0000259" key="1">
    <source>
        <dbReference type="PROSITE" id="PS51340"/>
    </source>
</evidence>
<dbReference type="PANTHER" id="PTHR14237:SF19">
    <property type="entry name" value="MITOCHONDRIAL AMIDOXIME REDUCING COMPONENT 1"/>
    <property type="match status" value="1"/>
</dbReference>
<evidence type="ECO:0000313" key="2">
    <source>
        <dbReference type="EMBL" id="BCD98792.1"/>
    </source>
</evidence>
<dbReference type="RefSeq" id="WP_236983369.1">
    <property type="nucleotide sequence ID" value="NZ_AP023086.1"/>
</dbReference>
<dbReference type="GO" id="GO:0030151">
    <property type="term" value="F:molybdenum ion binding"/>
    <property type="evidence" value="ECO:0007669"/>
    <property type="project" value="InterPro"/>
</dbReference>
<feature type="domain" description="MOSC" evidence="1">
    <location>
        <begin position="138"/>
        <end position="290"/>
    </location>
</feature>
<evidence type="ECO:0000313" key="3">
    <source>
        <dbReference type="Proteomes" id="UP001320119"/>
    </source>
</evidence>
<gene>
    <name evidence="2" type="ORF">MARGE09_P2993</name>
</gene>
<dbReference type="InterPro" id="IPR005302">
    <property type="entry name" value="MoCF_Sase_C"/>
</dbReference>
<dbReference type="PROSITE" id="PS51340">
    <property type="entry name" value="MOSC"/>
    <property type="match status" value="1"/>
</dbReference>
<dbReference type="KEGG" id="marq:MARGE09_P2993"/>
<dbReference type="GO" id="GO:0003824">
    <property type="term" value="F:catalytic activity"/>
    <property type="evidence" value="ECO:0007669"/>
    <property type="project" value="InterPro"/>
</dbReference>
<proteinExistence type="predicted"/>
<dbReference type="AlphaFoldDB" id="A0AAN2BL85"/>
<accession>A0AAN2BL85</accession>
<dbReference type="InterPro" id="IPR005303">
    <property type="entry name" value="MOCOS_middle"/>
</dbReference>
<dbReference type="InterPro" id="IPR011037">
    <property type="entry name" value="Pyrv_Knase-like_insert_dom_sf"/>
</dbReference>
<name>A0AAN2BL85_9GAMM</name>
<dbReference type="Pfam" id="PF03476">
    <property type="entry name" value="MOSC_N"/>
    <property type="match status" value="1"/>
</dbReference>
<organism evidence="2 3">
    <name type="scientific">Marinagarivorans cellulosilyticus</name>
    <dbReference type="NCBI Taxonomy" id="2721545"/>
    <lineage>
        <taxon>Bacteria</taxon>
        <taxon>Pseudomonadati</taxon>
        <taxon>Pseudomonadota</taxon>
        <taxon>Gammaproteobacteria</taxon>
        <taxon>Cellvibrionales</taxon>
        <taxon>Cellvibrionaceae</taxon>
        <taxon>Marinagarivorans</taxon>
    </lineage>
</organism>
<protein>
    <recommendedName>
        <fullName evidence="1">MOSC domain-containing protein</fullName>
    </recommendedName>
</protein>
<sequence>MADSQAQPLFPMSTQGTIDALWIYPVKSMRGIQLKNCEITPEGLANDRHWMVIDEKGVFVSQRKLPSMTRINVALTQTGIRLSHQEHGSVEVAKSECNNETPAKVWSSEVVTLLAPSHINQWLNKVLPSKYTLSLVARKPSYRRELDRQRFGNHTTYFADAAPLLVTNQASLDALNDHLKQTKQLPALSMERFRPNVVVSGLPAFSEHKIKSLTITGGEIKLIDHCQRCSMITVDPVTAAVENAADIFASLANLNPMPNQPKAPAFGVNTIVPQGNHCHLKTPMAVQFKT</sequence>
<dbReference type="SUPFAM" id="SSF50800">
    <property type="entry name" value="PK beta-barrel domain-like"/>
    <property type="match status" value="1"/>
</dbReference>
<dbReference type="Pfam" id="PF03473">
    <property type="entry name" value="MOSC"/>
    <property type="match status" value="1"/>
</dbReference>
<dbReference type="PANTHER" id="PTHR14237">
    <property type="entry name" value="MOLYBDOPTERIN COFACTOR SULFURASE MOSC"/>
    <property type="match status" value="1"/>
</dbReference>
<reference evidence="2 3" key="1">
    <citation type="journal article" date="2022" name="IScience">
        <title>An ultrasensitive nanofiber-based assay for enzymatic hydrolysis and deep-sea microbial degradation of cellulose.</title>
        <authorList>
            <person name="Tsudome M."/>
            <person name="Tachioka M."/>
            <person name="Miyazaki M."/>
            <person name="Uchimura K."/>
            <person name="Tsuda M."/>
            <person name="Takaki Y."/>
            <person name="Deguchi S."/>
        </authorList>
    </citation>
    <scope>NUCLEOTIDE SEQUENCE [LARGE SCALE GENOMIC DNA]</scope>
    <source>
        <strain evidence="2 3">GE09</strain>
    </source>
</reference>
<dbReference type="Proteomes" id="UP001320119">
    <property type="component" value="Chromosome"/>
</dbReference>